<organism evidence="2 3">
    <name type="scientific">Rhynchosporium secalis</name>
    <name type="common">Barley scald fungus</name>
    <dbReference type="NCBI Taxonomy" id="38038"/>
    <lineage>
        <taxon>Eukaryota</taxon>
        <taxon>Fungi</taxon>
        <taxon>Dikarya</taxon>
        <taxon>Ascomycota</taxon>
        <taxon>Pezizomycotina</taxon>
        <taxon>Leotiomycetes</taxon>
        <taxon>Helotiales</taxon>
        <taxon>Ploettnerulaceae</taxon>
        <taxon>Rhynchosporium</taxon>
    </lineage>
</organism>
<feature type="region of interest" description="Disordered" evidence="1">
    <location>
        <begin position="239"/>
        <end position="292"/>
    </location>
</feature>
<evidence type="ECO:0000256" key="1">
    <source>
        <dbReference type="SAM" id="MobiDB-lite"/>
    </source>
</evidence>
<proteinExistence type="predicted"/>
<name>A0A1E1M5B7_RHYSE</name>
<dbReference type="AlphaFoldDB" id="A0A1E1M5B7"/>
<feature type="compositionally biased region" description="Low complexity" evidence="1">
    <location>
        <begin position="239"/>
        <end position="249"/>
    </location>
</feature>
<reference evidence="3" key="1">
    <citation type="submission" date="2016-03" db="EMBL/GenBank/DDBJ databases">
        <authorList>
            <person name="Guldener U."/>
        </authorList>
    </citation>
    <scope>NUCLEOTIDE SEQUENCE [LARGE SCALE GENOMIC DNA]</scope>
</reference>
<gene>
    <name evidence="2" type="ORF">RSE6_04439</name>
</gene>
<protein>
    <submittedName>
        <fullName evidence="2">Uncharacterized protein</fullName>
    </submittedName>
</protein>
<keyword evidence="3" id="KW-1185">Reference proteome</keyword>
<accession>A0A1E1M5B7</accession>
<evidence type="ECO:0000313" key="3">
    <source>
        <dbReference type="Proteomes" id="UP000177625"/>
    </source>
</evidence>
<dbReference type="EMBL" id="FJVC01000165">
    <property type="protein sequence ID" value="CZT44290.1"/>
    <property type="molecule type" value="Genomic_DNA"/>
</dbReference>
<evidence type="ECO:0000313" key="2">
    <source>
        <dbReference type="EMBL" id="CZT44290.1"/>
    </source>
</evidence>
<sequence>MFSKDCCMGDGLVRRTSSRKRSVHSMKSLMTLKLLSPTVPQSESWPSSACGGQRSTFGTISLETQNSEFRGKLNNPLGLSILPARYSQRDTPIYTEVGSPLPGRAYYTSDDLCFCSSPSTCNEGCVFHEPDRQEDRINDDAARLATLDLLESRPMSLVNDAPRSSRLSFQCLGENVLPSQAARSSITLPKTRRSQLVRSECNVESWLSDAASEADQDVLACATIVSPRKAHMIHVSTSHSSTFSSSPHPRNFSLDTPSSTTLPVGRRYSWASSDDSPPDSPDGEWEFDDNRDRVPCKEPEWIFPLKRLDLAMTSPPMSPMSPKVFPDPPAASRFSFSAMSAGIEVDEDPNLFTRWSFDSTTLEEKTNIDIISELEDIVSDFPRNMLLPNTPCIAEIRLLRQKTTQRSIPSPTTNSLDESHARFLRDSKTVANFSRPRPITYLSSSKSTPMVQTRAWRSSYISSASTIHAHHNVPAPDLEPLARIFPGSSDYTRLGLYAHILAHMFTTSLSPKPFNAIPSPQDSDFPFRRRRDTPYWGSYKAAGHRSSHNIRSSDTIFQIRIQALKANLRTCIFRLMNNMDSNIRQADVVGGSELMLRAVEEVVRASEKARFSSP</sequence>
<dbReference type="Proteomes" id="UP000177625">
    <property type="component" value="Unassembled WGS sequence"/>
</dbReference>
<feature type="compositionally biased region" description="Polar residues" evidence="1">
    <location>
        <begin position="253"/>
        <end position="262"/>
    </location>
</feature>